<organism evidence="7 8">
    <name type="scientific">Nannochloropsis gaditana</name>
    <dbReference type="NCBI Taxonomy" id="72520"/>
    <lineage>
        <taxon>Eukaryota</taxon>
        <taxon>Sar</taxon>
        <taxon>Stramenopiles</taxon>
        <taxon>Ochrophyta</taxon>
        <taxon>Eustigmatophyceae</taxon>
        <taxon>Eustigmatales</taxon>
        <taxon>Monodopsidaceae</taxon>
        <taxon>Nannochloropsis</taxon>
    </lineage>
</organism>
<keyword evidence="8" id="KW-1185">Reference proteome</keyword>
<dbReference type="PANTHER" id="PTHR21569:SF1">
    <property type="entry name" value="SMALL RIBOSOMAL SUBUNIT PROTEIN US9M"/>
    <property type="match status" value="1"/>
</dbReference>
<protein>
    <submittedName>
        <fullName evidence="7">30s ribosomal protein s9</fullName>
    </submittedName>
</protein>
<dbReference type="GO" id="GO:0003723">
    <property type="term" value="F:RNA binding"/>
    <property type="evidence" value="ECO:0007669"/>
    <property type="project" value="TreeGrafter"/>
</dbReference>
<dbReference type="GO" id="GO:0009536">
    <property type="term" value="C:plastid"/>
    <property type="evidence" value="ECO:0007669"/>
    <property type="project" value="UniProtKB-SubCell"/>
</dbReference>
<dbReference type="Gene3D" id="3.30.230.10">
    <property type="match status" value="1"/>
</dbReference>
<feature type="compositionally biased region" description="Basic and acidic residues" evidence="6">
    <location>
        <begin position="184"/>
        <end position="196"/>
    </location>
</feature>
<gene>
    <name evidence="7" type="ORF">Naga_100036g8</name>
</gene>
<evidence type="ECO:0000313" key="8">
    <source>
        <dbReference type="Proteomes" id="UP000019335"/>
    </source>
</evidence>
<dbReference type="AlphaFoldDB" id="W7TLZ2"/>
<dbReference type="Proteomes" id="UP000019335">
    <property type="component" value="Chromosome 5"/>
</dbReference>
<dbReference type="InterPro" id="IPR014721">
    <property type="entry name" value="Ribsml_uS5_D2-typ_fold_subgr"/>
</dbReference>
<dbReference type="EMBL" id="AZIL01000353">
    <property type="protein sequence ID" value="EWM28115.1"/>
    <property type="molecule type" value="Genomic_DNA"/>
</dbReference>
<dbReference type="Pfam" id="PF00380">
    <property type="entry name" value="Ribosomal_S9"/>
    <property type="match status" value="1"/>
</dbReference>
<evidence type="ECO:0000256" key="2">
    <source>
        <dbReference type="ARBA" id="ARBA00005251"/>
    </source>
</evidence>
<dbReference type="InterPro" id="IPR023035">
    <property type="entry name" value="Ribosomal_uS9_bac/plastid"/>
</dbReference>
<comment type="caution">
    <text evidence="7">The sequence shown here is derived from an EMBL/GenBank/DDBJ whole genome shotgun (WGS) entry which is preliminary data.</text>
</comment>
<dbReference type="GO" id="GO:0006412">
    <property type="term" value="P:translation"/>
    <property type="evidence" value="ECO:0007669"/>
    <property type="project" value="InterPro"/>
</dbReference>
<dbReference type="FunFam" id="3.30.230.10:FF:000001">
    <property type="entry name" value="30S ribosomal protein S9"/>
    <property type="match status" value="1"/>
</dbReference>
<dbReference type="GO" id="GO:0003735">
    <property type="term" value="F:structural constituent of ribosome"/>
    <property type="evidence" value="ECO:0007669"/>
    <property type="project" value="InterPro"/>
</dbReference>
<evidence type="ECO:0000256" key="4">
    <source>
        <dbReference type="ARBA" id="ARBA00023274"/>
    </source>
</evidence>
<dbReference type="HAMAP" id="MF_00532_B">
    <property type="entry name" value="Ribosomal_uS9_B"/>
    <property type="match status" value="1"/>
</dbReference>
<dbReference type="InterPro" id="IPR020568">
    <property type="entry name" value="Ribosomal_Su5_D2-typ_SF"/>
</dbReference>
<evidence type="ECO:0000313" key="7">
    <source>
        <dbReference type="EMBL" id="EWM28115.1"/>
    </source>
</evidence>
<evidence type="ECO:0000256" key="1">
    <source>
        <dbReference type="ARBA" id="ARBA00004474"/>
    </source>
</evidence>
<dbReference type="NCBIfam" id="NF001099">
    <property type="entry name" value="PRK00132.1"/>
    <property type="match status" value="1"/>
</dbReference>
<evidence type="ECO:0000256" key="5">
    <source>
        <dbReference type="RuleBase" id="RU003815"/>
    </source>
</evidence>
<dbReference type="SUPFAM" id="SSF54211">
    <property type="entry name" value="Ribosomal protein S5 domain 2-like"/>
    <property type="match status" value="1"/>
</dbReference>
<feature type="region of interest" description="Disordered" evidence="6">
    <location>
        <begin position="182"/>
        <end position="211"/>
    </location>
</feature>
<evidence type="ECO:0000256" key="6">
    <source>
        <dbReference type="SAM" id="MobiDB-lite"/>
    </source>
</evidence>
<dbReference type="PROSITE" id="PS00360">
    <property type="entry name" value="RIBOSOMAL_S9"/>
    <property type="match status" value="1"/>
</dbReference>
<dbReference type="GO" id="GO:0022627">
    <property type="term" value="C:cytosolic small ribosomal subunit"/>
    <property type="evidence" value="ECO:0007669"/>
    <property type="project" value="TreeGrafter"/>
</dbReference>
<proteinExistence type="inferred from homology"/>
<comment type="similarity">
    <text evidence="2 5">Belongs to the universal ribosomal protein uS9 family.</text>
</comment>
<feature type="region of interest" description="Disordered" evidence="6">
    <location>
        <begin position="55"/>
        <end position="78"/>
    </location>
</feature>
<keyword evidence="3 5" id="KW-0689">Ribosomal protein</keyword>
<dbReference type="InterPro" id="IPR000754">
    <property type="entry name" value="Ribosomal_uS9"/>
</dbReference>
<keyword evidence="4 5" id="KW-0687">Ribonucleoprotein</keyword>
<accession>W7TLZ2</accession>
<name>W7TLZ2_9STRA</name>
<comment type="subcellular location">
    <subcellularLocation>
        <location evidence="1">Plastid</location>
    </subcellularLocation>
</comment>
<sequence length="211" mass="22869">MPLCSTQNRLNMLPTVHSNVSKLSSISRSTALRVLVTNTGTATMACARRFSTSTPLAAEGDDPSAAVNDAHASPPPLNPRLDSLNRAYATGRRKTSVARVWLLAGDGRIVVNGKEVHEYFGRTAYRDKLIEPFVVTESVGQFDVKCTVKGGGTTGQVGAISLGISRALEVWDPAHRPPLAKESLFTRDSRAVESKKSGQPKARKKDQWVKR</sequence>
<dbReference type="PANTHER" id="PTHR21569">
    <property type="entry name" value="RIBOSOMAL PROTEIN S9"/>
    <property type="match status" value="1"/>
</dbReference>
<dbReference type="OrthoDB" id="10254627at2759"/>
<evidence type="ECO:0000256" key="3">
    <source>
        <dbReference type="ARBA" id="ARBA00022980"/>
    </source>
</evidence>
<reference evidence="7 8" key="1">
    <citation type="journal article" date="2014" name="Mol. Plant">
        <title>Chromosome Scale Genome Assembly and Transcriptome Profiling of Nannochloropsis gaditana in Nitrogen Depletion.</title>
        <authorList>
            <person name="Corteggiani Carpinelli E."/>
            <person name="Telatin A."/>
            <person name="Vitulo N."/>
            <person name="Forcato C."/>
            <person name="D'Angelo M."/>
            <person name="Schiavon R."/>
            <person name="Vezzi A."/>
            <person name="Giacometti G.M."/>
            <person name="Morosinotto T."/>
            <person name="Valle G."/>
        </authorList>
    </citation>
    <scope>NUCLEOTIDE SEQUENCE [LARGE SCALE GENOMIC DNA]</scope>
    <source>
        <strain evidence="7 8">B-31</strain>
    </source>
</reference>
<dbReference type="InterPro" id="IPR020574">
    <property type="entry name" value="Ribosomal_uS9_CS"/>
</dbReference>